<keyword evidence="1 3" id="KW-0663">Pyridoxal phosphate</keyword>
<sequence length="360" mass="39261">MQLIDLQAQYRRIKDEVDAGIHRVLDHGKYVMGPEVETLEQRLADYAGVEHCVALASGTDALLVAMMALDIGPGDEVITTPFTFIATGEMIGLLGATPVFVDIDADTYNLDAELIEEKINERTKAIVPVSLFGQMADMARINDIGERHAIPVIEDAAQSFGATFSGMRSCGASGIAATSFFPAKPLGCYGDGGAAFTHDGALAEKMRQLRNHGQTAPYHHPMLGINGRLDTMQAAVLLAKLDVFDDEVARREQVAARYHEALADYVKTPYVDPRCTSVYAQYTIQVDDRDQVRAALNEAGIPSAVYYPVPLNRQPALYSDVPIPKSEHAAERVLSIPMHPYLSESDQDQVIEALKKAITN</sequence>
<protein>
    <submittedName>
        <fullName evidence="4">Aminotransferase DegT</fullName>
    </submittedName>
</protein>
<dbReference type="Pfam" id="PF01041">
    <property type="entry name" value="DegT_DnrJ_EryC1"/>
    <property type="match status" value="1"/>
</dbReference>
<evidence type="ECO:0000256" key="2">
    <source>
        <dbReference type="ARBA" id="ARBA00037999"/>
    </source>
</evidence>
<dbReference type="InParanoid" id="A0A423PJ38"/>
<dbReference type="InterPro" id="IPR015422">
    <property type="entry name" value="PyrdxlP-dep_Trfase_small"/>
</dbReference>
<dbReference type="CDD" id="cd00616">
    <property type="entry name" value="AHBA_syn"/>
    <property type="match status" value="1"/>
</dbReference>
<dbReference type="OrthoDB" id="9804264at2"/>
<evidence type="ECO:0000256" key="1">
    <source>
        <dbReference type="ARBA" id="ARBA00022898"/>
    </source>
</evidence>
<keyword evidence="4" id="KW-0808">Transferase</keyword>
<gene>
    <name evidence="4" type="ORF">SAJA_12475</name>
</gene>
<name>A0A423PJ38_9GAMM</name>
<dbReference type="EMBL" id="AYKG01000045">
    <property type="protein sequence ID" value="ROO25605.1"/>
    <property type="molecule type" value="Genomic_DNA"/>
</dbReference>
<comment type="similarity">
    <text evidence="2 3">Belongs to the DegT/DnrJ/EryC1 family.</text>
</comment>
<dbReference type="PIRSF" id="PIRSF000390">
    <property type="entry name" value="PLP_StrS"/>
    <property type="match status" value="1"/>
</dbReference>
<proteinExistence type="inferred from homology"/>
<evidence type="ECO:0000313" key="4">
    <source>
        <dbReference type="EMBL" id="ROO25605.1"/>
    </source>
</evidence>
<dbReference type="FunFam" id="3.40.640.10:FF:000089">
    <property type="entry name" value="Aminotransferase, DegT/DnrJ/EryC1/StrS family"/>
    <property type="match status" value="1"/>
</dbReference>
<dbReference type="PANTHER" id="PTHR30244">
    <property type="entry name" value="TRANSAMINASE"/>
    <property type="match status" value="1"/>
</dbReference>
<dbReference type="Gene3D" id="3.40.640.10">
    <property type="entry name" value="Type I PLP-dependent aspartate aminotransferase-like (Major domain)"/>
    <property type="match status" value="1"/>
</dbReference>
<dbReference type="FunCoup" id="A0A423PJ38">
    <property type="interactions" value="528"/>
</dbReference>
<dbReference type="GO" id="GO:0000271">
    <property type="term" value="P:polysaccharide biosynthetic process"/>
    <property type="evidence" value="ECO:0007669"/>
    <property type="project" value="TreeGrafter"/>
</dbReference>
<evidence type="ECO:0000256" key="3">
    <source>
        <dbReference type="RuleBase" id="RU004508"/>
    </source>
</evidence>
<keyword evidence="5" id="KW-1185">Reference proteome</keyword>
<dbReference type="Proteomes" id="UP000285310">
    <property type="component" value="Unassembled WGS sequence"/>
</dbReference>
<keyword evidence="4" id="KW-0032">Aminotransferase</keyword>
<dbReference type="Gene3D" id="3.90.1150.10">
    <property type="entry name" value="Aspartate Aminotransferase, domain 1"/>
    <property type="match status" value="1"/>
</dbReference>
<dbReference type="RefSeq" id="WP_123658964.1">
    <property type="nucleotide sequence ID" value="NZ_AYKG01000045.1"/>
</dbReference>
<reference evidence="4 5" key="1">
    <citation type="submission" date="2013-10" db="EMBL/GenBank/DDBJ databases">
        <title>Salinisphaera japonica YTM-1 Genome Sequencing.</title>
        <authorList>
            <person name="Lai Q."/>
            <person name="Li C."/>
            <person name="Shao Z."/>
        </authorList>
    </citation>
    <scope>NUCLEOTIDE SEQUENCE [LARGE SCALE GENOMIC DNA]</scope>
    <source>
        <strain evidence="4 5">YTM-1</strain>
    </source>
</reference>
<dbReference type="InterPro" id="IPR015421">
    <property type="entry name" value="PyrdxlP-dep_Trfase_major"/>
</dbReference>
<dbReference type="AlphaFoldDB" id="A0A423PJ38"/>
<organism evidence="4 5">
    <name type="scientific">Salinisphaera japonica YTM-1</name>
    <dbReference type="NCBI Taxonomy" id="1209778"/>
    <lineage>
        <taxon>Bacteria</taxon>
        <taxon>Pseudomonadati</taxon>
        <taxon>Pseudomonadota</taxon>
        <taxon>Gammaproteobacteria</taxon>
        <taxon>Salinisphaerales</taxon>
        <taxon>Salinisphaeraceae</taxon>
        <taxon>Salinisphaera</taxon>
    </lineage>
</organism>
<dbReference type="PANTHER" id="PTHR30244:SF42">
    <property type="entry name" value="UDP-2-ACETAMIDO-2-DEOXY-3-OXO-D-GLUCURONATE AMINOTRANSFERASE"/>
    <property type="match status" value="1"/>
</dbReference>
<dbReference type="InterPro" id="IPR000653">
    <property type="entry name" value="DegT/StrS_aminotransferase"/>
</dbReference>
<dbReference type="GO" id="GO:0008483">
    <property type="term" value="F:transaminase activity"/>
    <property type="evidence" value="ECO:0007669"/>
    <property type="project" value="UniProtKB-KW"/>
</dbReference>
<dbReference type="InterPro" id="IPR015424">
    <property type="entry name" value="PyrdxlP-dep_Trfase"/>
</dbReference>
<evidence type="ECO:0000313" key="5">
    <source>
        <dbReference type="Proteomes" id="UP000285310"/>
    </source>
</evidence>
<accession>A0A423PJ38</accession>
<dbReference type="SUPFAM" id="SSF53383">
    <property type="entry name" value="PLP-dependent transferases"/>
    <property type="match status" value="1"/>
</dbReference>
<dbReference type="GO" id="GO:0030170">
    <property type="term" value="F:pyridoxal phosphate binding"/>
    <property type="evidence" value="ECO:0007669"/>
    <property type="project" value="UniProtKB-ARBA"/>
</dbReference>
<comment type="caution">
    <text evidence="4">The sequence shown here is derived from an EMBL/GenBank/DDBJ whole genome shotgun (WGS) entry which is preliminary data.</text>
</comment>